<dbReference type="AlphaFoldDB" id="A0A1U7HM55"/>
<accession>A0A1U7HM55</accession>
<dbReference type="STRING" id="247279.NIES1031_15330"/>
<evidence type="ECO:0000313" key="2">
    <source>
        <dbReference type="Proteomes" id="UP000185984"/>
    </source>
</evidence>
<dbReference type="OrthoDB" id="9800233at2"/>
<sequence length="99" mass="11688">MKTLFQNITRDLAPVTMLLDVIATKRAKNTKKHDTVSKTNAKFKWGIDNSKELESWGQRIKVTEEIYYLTRFANYPDRLSWWGRYLRFLVTAVFKTLVA</sequence>
<keyword evidence="2" id="KW-1185">Reference proteome</keyword>
<reference evidence="1 2" key="1">
    <citation type="submission" date="2016-11" db="EMBL/GenBank/DDBJ databases">
        <title>Draft Genome Sequences of Nine Cyanobacterial Strains from Diverse Habitats.</title>
        <authorList>
            <person name="Zhu T."/>
            <person name="Hou S."/>
            <person name="Lu X."/>
            <person name="Hess W.R."/>
        </authorList>
    </citation>
    <scope>NUCLEOTIDE SEQUENCE [LARGE SCALE GENOMIC DNA]</scope>
    <source>
        <strain evidence="1 2">5.2 s.c.1</strain>
    </source>
</reference>
<evidence type="ECO:0000313" key="1">
    <source>
        <dbReference type="EMBL" id="OKH24673.1"/>
    </source>
</evidence>
<gene>
    <name evidence="1" type="ORF">NIES1031_15330</name>
</gene>
<proteinExistence type="predicted"/>
<organism evidence="1 2">
    <name type="scientific">Chroogloeocystis siderophila 5.2 s.c.1</name>
    <dbReference type="NCBI Taxonomy" id="247279"/>
    <lineage>
        <taxon>Bacteria</taxon>
        <taxon>Bacillati</taxon>
        <taxon>Cyanobacteriota</taxon>
        <taxon>Cyanophyceae</taxon>
        <taxon>Oscillatoriophycideae</taxon>
        <taxon>Chroococcales</taxon>
        <taxon>Chroococcaceae</taxon>
        <taxon>Chroogloeocystis</taxon>
    </lineage>
</organism>
<dbReference type="Proteomes" id="UP000185984">
    <property type="component" value="Unassembled WGS sequence"/>
</dbReference>
<name>A0A1U7HM55_9CHRO</name>
<dbReference type="EMBL" id="MRCC01000012">
    <property type="protein sequence ID" value="OKH24673.1"/>
    <property type="molecule type" value="Genomic_DNA"/>
</dbReference>
<protein>
    <submittedName>
        <fullName evidence="1">Uncharacterized protein</fullName>
    </submittedName>
</protein>
<dbReference type="RefSeq" id="WP_073550398.1">
    <property type="nucleotide sequence ID" value="NZ_CAWMVK010000004.1"/>
</dbReference>
<comment type="caution">
    <text evidence="1">The sequence shown here is derived from an EMBL/GenBank/DDBJ whole genome shotgun (WGS) entry which is preliminary data.</text>
</comment>